<comment type="subcellular location">
    <subcellularLocation>
        <location evidence="3">Cytoplasm</location>
    </subcellularLocation>
</comment>
<comment type="subunit">
    <text evidence="3">Homodimer.</text>
</comment>
<dbReference type="GO" id="GO:0006457">
    <property type="term" value="P:protein folding"/>
    <property type="evidence" value="ECO:0007669"/>
    <property type="project" value="InterPro"/>
</dbReference>
<dbReference type="Gene3D" id="3.90.20.20">
    <property type="match status" value="1"/>
</dbReference>
<dbReference type="Proteomes" id="UP000093044">
    <property type="component" value="Chromosome"/>
</dbReference>
<comment type="similarity">
    <text evidence="1 3 4">Belongs to the GrpE family.</text>
</comment>
<dbReference type="CDD" id="cd00446">
    <property type="entry name" value="GrpE"/>
    <property type="match status" value="1"/>
</dbReference>
<keyword evidence="3" id="KW-0963">Cytoplasm</keyword>
<evidence type="ECO:0000256" key="5">
    <source>
        <dbReference type="SAM" id="MobiDB-lite"/>
    </source>
</evidence>
<dbReference type="GO" id="GO:0042803">
    <property type="term" value="F:protein homodimerization activity"/>
    <property type="evidence" value="ECO:0007669"/>
    <property type="project" value="InterPro"/>
</dbReference>
<dbReference type="PANTHER" id="PTHR21237">
    <property type="entry name" value="GRPE PROTEIN"/>
    <property type="match status" value="1"/>
</dbReference>
<dbReference type="InterPro" id="IPR009012">
    <property type="entry name" value="GrpE_head"/>
</dbReference>
<keyword evidence="2 3" id="KW-0143">Chaperone</keyword>
<keyword evidence="7" id="KW-1185">Reference proteome</keyword>
<dbReference type="GO" id="GO:0005737">
    <property type="term" value="C:cytoplasm"/>
    <property type="evidence" value="ECO:0007669"/>
    <property type="project" value="UniProtKB-SubCell"/>
</dbReference>
<evidence type="ECO:0000256" key="4">
    <source>
        <dbReference type="RuleBase" id="RU004478"/>
    </source>
</evidence>
<organism evidence="6 7">
    <name type="scientific">Cloacibacillus porcorum</name>
    <dbReference type="NCBI Taxonomy" id="1197717"/>
    <lineage>
        <taxon>Bacteria</taxon>
        <taxon>Thermotogati</taxon>
        <taxon>Synergistota</taxon>
        <taxon>Synergistia</taxon>
        <taxon>Synergistales</taxon>
        <taxon>Synergistaceae</taxon>
        <taxon>Cloacibacillus</taxon>
    </lineage>
</organism>
<dbReference type="GeneID" id="83058718"/>
<evidence type="ECO:0000313" key="6">
    <source>
        <dbReference type="EMBL" id="ANZ45884.1"/>
    </source>
</evidence>
<feature type="compositionally biased region" description="Basic and acidic residues" evidence="5">
    <location>
        <begin position="1"/>
        <end position="17"/>
    </location>
</feature>
<evidence type="ECO:0000256" key="2">
    <source>
        <dbReference type="ARBA" id="ARBA00023186"/>
    </source>
</evidence>
<reference evidence="6" key="1">
    <citation type="submission" date="2016-08" db="EMBL/GenBank/DDBJ databases">
        <title>Complete genome of Cloacibacillus porcorum.</title>
        <authorList>
            <person name="Looft T."/>
            <person name="Bayles D.O."/>
            <person name="Alt D.P."/>
        </authorList>
    </citation>
    <scope>NUCLEOTIDE SEQUENCE [LARGE SCALE GENOMIC DNA]</scope>
    <source>
        <strain evidence="6">CL-84</strain>
    </source>
</reference>
<feature type="region of interest" description="Disordered" evidence="5">
    <location>
        <begin position="1"/>
        <end position="43"/>
    </location>
</feature>
<comment type="function">
    <text evidence="3">Participates actively in the response to hyperosmotic and heat shock by preventing the aggregation of stress-denatured proteins, in association with DnaK and GrpE. It is the nucleotide exchange factor for DnaK and may function as a thermosensor. Unfolded proteins bind initially to DnaJ; upon interaction with the DnaJ-bound protein, DnaK hydrolyzes its bound ATP, resulting in the formation of a stable complex. GrpE releases ADP from DnaK; ATP binding to DnaK triggers the release of the substrate protein, thus completing the reaction cycle. Several rounds of ATP-dependent interactions between DnaJ, DnaK and GrpE are required for fully efficient folding.</text>
</comment>
<dbReference type="Gene3D" id="2.30.22.10">
    <property type="entry name" value="Head domain of nucleotide exchange factor GrpE"/>
    <property type="match status" value="1"/>
</dbReference>
<keyword evidence="3" id="KW-0346">Stress response</keyword>
<dbReference type="HAMAP" id="MF_01151">
    <property type="entry name" value="GrpE"/>
    <property type="match status" value="1"/>
</dbReference>
<proteinExistence type="inferred from homology"/>
<dbReference type="RefSeq" id="WP_066747017.1">
    <property type="nucleotide sequence ID" value="NZ_CALCLR010000117.1"/>
</dbReference>
<evidence type="ECO:0000256" key="3">
    <source>
        <dbReference type="HAMAP-Rule" id="MF_01151"/>
    </source>
</evidence>
<dbReference type="InterPro" id="IPR000740">
    <property type="entry name" value="GrpE"/>
</dbReference>
<dbReference type="InterPro" id="IPR013805">
    <property type="entry name" value="GrpE_CC"/>
</dbReference>
<dbReference type="SUPFAM" id="SSF58014">
    <property type="entry name" value="Coiled-coil domain of nucleotide exchange factor GrpE"/>
    <property type="match status" value="1"/>
</dbReference>
<evidence type="ECO:0000256" key="1">
    <source>
        <dbReference type="ARBA" id="ARBA00009054"/>
    </source>
</evidence>
<dbReference type="GO" id="GO:0051082">
    <property type="term" value="F:unfolded protein binding"/>
    <property type="evidence" value="ECO:0007669"/>
    <property type="project" value="TreeGrafter"/>
</dbReference>
<dbReference type="Pfam" id="PF01025">
    <property type="entry name" value="GrpE"/>
    <property type="match status" value="1"/>
</dbReference>
<protein>
    <recommendedName>
        <fullName evidence="3">Protein GrpE</fullName>
    </recommendedName>
    <alternativeName>
        <fullName evidence="3">HSP-70 cofactor</fullName>
    </alternativeName>
</protein>
<dbReference type="STRING" id="1197717.BED41_12775"/>
<evidence type="ECO:0000313" key="7">
    <source>
        <dbReference type="Proteomes" id="UP000093044"/>
    </source>
</evidence>
<gene>
    <name evidence="3" type="primary">grpE</name>
    <name evidence="6" type="ORF">BED41_12775</name>
</gene>
<dbReference type="EMBL" id="CP016757">
    <property type="protein sequence ID" value="ANZ45884.1"/>
    <property type="molecule type" value="Genomic_DNA"/>
</dbReference>
<dbReference type="PRINTS" id="PR00773">
    <property type="entry name" value="GRPEPROTEIN"/>
</dbReference>
<dbReference type="GO" id="GO:0051087">
    <property type="term" value="F:protein-folding chaperone binding"/>
    <property type="evidence" value="ECO:0007669"/>
    <property type="project" value="InterPro"/>
</dbReference>
<dbReference type="OrthoDB" id="9812586at2"/>
<sequence length="184" mass="20393">MDEQKKPNCGEPQMKDEPELEGVQAAEESIPQPEAGESEALKEEVRKLKEEVARGRADYFNLRTRMERDRENNAKLAAEQAINEMLPVFENLERIAAAVEDKESSLARGMSMVIKQFADGLCKLGLEFISTEGEFDPSLHEAVCMEPVDDAAKDGHIVGALCRGYKLAGRVLKAPQVRVGKYNG</sequence>
<accession>A0A1B2I7E6</accession>
<dbReference type="AlphaFoldDB" id="A0A1B2I7E6"/>
<name>A0A1B2I7E6_9BACT</name>
<dbReference type="GO" id="GO:0000774">
    <property type="term" value="F:adenyl-nucleotide exchange factor activity"/>
    <property type="evidence" value="ECO:0007669"/>
    <property type="project" value="InterPro"/>
</dbReference>
<dbReference type="PANTHER" id="PTHR21237:SF23">
    <property type="entry name" value="GRPE PROTEIN HOMOLOG, MITOCHONDRIAL"/>
    <property type="match status" value="1"/>
</dbReference>
<dbReference type="KEGG" id="cpor:BED41_12775"/>
<dbReference type="SUPFAM" id="SSF51064">
    <property type="entry name" value="Head domain of nucleotide exchange factor GrpE"/>
    <property type="match status" value="1"/>
</dbReference>